<sequence>MPYVCMLVCVCVYVCTDVCTDIRCVHKQLIKDPLRSWGVVGPCGRMERGHFSNAIPSWWPVKPLQPPPWPPIRKVACAFEFQGTSKRWRLRKLLRRGKREGGKEPATSGTTAGKRPRTLLVQEESP</sequence>
<reference evidence="3" key="1">
    <citation type="submission" date="2017-07" db="EMBL/GenBank/DDBJ databases">
        <authorList>
            <person name="Mikheyev A."/>
            <person name="Grau M."/>
        </authorList>
    </citation>
    <scope>NUCLEOTIDE SEQUENCE</scope>
    <source>
        <tissue evidence="3">Venom_gland</tissue>
    </source>
</reference>
<feature type="chain" id="PRO_5013736799" description="Secreted protein" evidence="2">
    <location>
        <begin position="17"/>
        <end position="126"/>
    </location>
</feature>
<accession>A0A2D4FGZ0</accession>
<protein>
    <recommendedName>
        <fullName evidence="4">Secreted protein</fullName>
    </recommendedName>
</protein>
<evidence type="ECO:0000256" key="1">
    <source>
        <dbReference type="SAM" id="MobiDB-lite"/>
    </source>
</evidence>
<name>A0A2D4FGZ0_MICCO</name>
<reference evidence="3" key="2">
    <citation type="submission" date="2017-11" db="EMBL/GenBank/DDBJ databases">
        <title>Coralsnake Venomics: Analyses of Venom Gland Transcriptomes and Proteomes of Six Brazilian Taxa.</title>
        <authorList>
            <person name="Aird S.D."/>
            <person name="Jorge da Silva N."/>
            <person name="Qiu L."/>
            <person name="Villar-Briones A."/>
            <person name="Aparecida-Saddi V."/>
            <person name="Campos-Telles M.P."/>
            <person name="Grau M."/>
            <person name="Mikheyev A.S."/>
        </authorList>
    </citation>
    <scope>NUCLEOTIDE SEQUENCE</scope>
    <source>
        <tissue evidence="3">Venom_gland</tissue>
    </source>
</reference>
<evidence type="ECO:0000313" key="3">
    <source>
        <dbReference type="EMBL" id="LAA46762.1"/>
    </source>
</evidence>
<organism evidence="3">
    <name type="scientific">Micrurus corallinus</name>
    <name type="common">Brazilian coral snake</name>
    <dbReference type="NCBI Taxonomy" id="54390"/>
    <lineage>
        <taxon>Eukaryota</taxon>
        <taxon>Metazoa</taxon>
        <taxon>Chordata</taxon>
        <taxon>Craniata</taxon>
        <taxon>Vertebrata</taxon>
        <taxon>Euteleostomi</taxon>
        <taxon>Lepidosauria</taxon>
        <taxon>Squamata</taxon>
        <taxon>Bifurcata</taxon>
        <taxon>Unidentata</taxon>
        <taxon>Episquamata</taxon>
        <taxon>Toxicofera</taxon>
        <taxon>Serpentes</taxon>
        <taxon>Colubroidea</taxon>
        <taxon>Elapidae</taxon>
        <taxon>Elapinae</taxon>
        <taxon>Micrurus</taxon>
    </lineage>
</organism>
<evidence type="ECO:0008006" key="4">
    <source>
        <dbReference type="Google" id="ProtNLM"/>
    </source>
</evidence>
<dbReference type="AlphaFoldDB" id="A0A2D4FGZ0"/>
<dbReference type="EMBL" id="IACJ01073058">
    <property type="protein sequence ID" value="LAA46762.1"/>
    <property type="molecule type" value="Transcribed_RNA"/>
</dbReference>
<keyword evidence="2" id="KW-0732">Signal</keyword>
<evidence type="ECO:0000256" key="2">
    <source>
        <dbReference type="SAM" id="SignalP"/>
    </source>
</evidence>
<proteinExistence type="predicted"/>
<feature type="signal peptide" evidence="2">
    <location>
        <begin position="1"/>
        <end position="16"/>
    </location>
</feature>
<feature type="region of interest" description="Disordered" evidence="1">
    <location>
        <begin position="94"/>
        <end position="126"/>
    </location>
</feature>